<dbReference type="SUPFAM" id="SSF51905">
    <property type="entry name" value="FAD/NAD(P)-binding domain"/>
    <property type="match status" value="1"/>
</dbReference>
<dbReference type="InterPro" id="IPR027266">
    <property type="entry name" value="TrmE/GcvT-like"/>
</dbReference>
<keyword evidence="9" id="KW-0807">Transducer</keyword>
<dbReference type="Pfam" id="PF08669">
    <property type="entry name" value="GCV_T_C"/>
    <property type="match status" value="1"/>
</dbReference>
<dbReference type="Pfam" id="PF00002">
    <property type="entry name" value="7tm_2"/>
    <property type="match status" value="1"/>
</dbReference>
<dbReference type="PRINTS" id="PR00249">
    <property type="entry name" value="GPCRSECRETIN"/>
</dbReference>
<dbReference type="InterPro" id="IPR006222">
    <property type="entry name" value="GCVT_N"/>
</dbReference>
<evidence type="ECO:0000313" key="14">
    <source>
        <dbReference type="EMBL" id="CAB3361966.1"/>
    </source>
</evidence>
<dbReference type="Pfam" id="PF02793">
    <property type="entry name" value="HRM"/>
    <property type="match status" value="1"/>
</dbReference>
<dbReference type="InterPro" id="IPR036188">
    <property type="entry name" value="FAD/NAD-bd_sf"/>
</dbReference>
<dbReference type="FunFam" id="2.40.30.110:FF:000008">
    <property type="entry name" value="Sarcosine dehydrogenase"/>
    <property type="match status" value="1"/>
</dbReference>
<sequence length="1405" mass="156078">MSTSALAIRWTLLIICVASSHRSCLVSAEQGCLYRDYPVPMPLQAFAHWGCWGCYNYMQRYASGGQIPVNFKCKVDGYKVPCAHNESLFFDRTDAEMVTRISASLRNEGDAGKWLQCCEASERCCLSHLQNYSNEEKRENETKCPALWDGWACWGQTPPAATARGSCPSYIYSGEPPSCQLSSWKTCFSNGTWAVHTDFTSCSLTSQLRSRHTFHIVILGISTGAALPALAIFFLLRRIKNTRVRLHRALLTAIIARNVLVILNKSLVILDDINSKDVELSALVENAIWCRVLKALEKLATNAVFCCMTLESVYLHQLLARALHGLPNMLPFYSTAVALCGVFTGTWVAVTATMNNQYCWTVDANDLNLHWINDSLRIALLLVNTVLLADVVRVLASKLSKIKNVTTFRIRRTVKATVVLAPVFGVQFLFTAVRPVTQDCVATQVYYYVSYSMEGLQAILVALLYCYMNKEIQMALRVSLERRFGLKLRKPRLSLITDLTEHYFVAAFKMLRAARSSWSTSLLTKKARLVVPRQLATVPDNHQEPVETPTLPESADVVIIGGGSAGCNTLYQLARRGVRAVLLEKARLTAGTTWHTAGLIWRLRPNDVEIQLLATTRDLLMRLEAETGIDPGWINNGGLFIAHSKERLDEYRRLATAGRFFGIESQMLSPAETSRLFPLIDEKALYGALYSPGDGTVDPTGMCAALTKAASRSGGRVIEGCSVSGIQVERNMFGTKQITAIKTPFGTIKTECVVNCAGVWAREIAAMVGQHIPLVPMKHAYVVTEEVPGGARTLPNVRDHDSSVYFRVQGDALCVGGYEPNPIILDNVAKDFMFGLYELDWDVFGVHVRGAVQLAPLLETTGIKSTVCGPESFTPDHKPLLGEDPKIRGFFYGCGFNSSGMMLGGGCGEQLAQWIINGRPELAMYAYDIRRFTTEQRKDVAWAKERSHESYAKNYSIVFPHDEPLAGRNFKQGPFHKELLEEGCVFQERLGWERPGWFTLRGPAPVPKYDWYGAYGNSKNPASVYKELLQGDYSFGHPEHHHVIGQECHACRNQVALFDMSYFGKLYLSGPEAQLAADWLFTADTQRPIGRTVYTCSLNKRGGVEADLTVSAIETGHGGQVDPIFKGRGFYLAVGGASAQHSWAHINWVLKERQFKAQVSDLSQGMGLLSIQGPNSRALLQNVVDTDLNNDSFPFSTTKLVRVAGHLCRAMRISFVGELGWELHIPIDSCKHVYRAIVHEGKKHGLRHAGYRAIDSLSAEKGFHLWNVDLRSDDNPLEAGLGFTCRKSGSDYLGRAAVEETRKKGLAKKRVFFELKEQVPVWGLEAVYRDGEVVGYLRRGEFGFTLNASVGFGYIRRPDGLPVTNDFVSSGKYEIEVMGDRIPAVAHLKSPFDPAGKRVHGIYDD</sequence>
<dbReference type="PROSITE" id="PS00649">
    <property type="entry name" value="G_PROTEIN_RECEP_F2_1"/>
    <property type="match status" value="1"/>
</dbReference>
<dbReference type="Pfam" id="PF01266">
    <property type="entry name" value="DAO"/>
    <property type="match status" value="1"/>
</dbReference>
<dbReference type="Gene3D" id="3.50.50.60">
    <property type="entry name" value="FAD/NAD(P)-binding domain"/>
    <property type="match status" value="1"/>
</dbReference>
<evidence type="ECO:0000256" key="6">
    <source>
        <dbReference type="ARBA" id="ARBA00023136"/>
    </source>
</evidence>
<evidence type="ECO:0000256" key="10">
    <source>
        <dbReference type="SAM" id="Phobius"/>
    </source>
</evidence>
<evidence type="ECO:0000313" key="15">
    <source>
        <dbReference type="Proteomes" id="UP000494165"/>
    </source>
</evidence>
<dbReference type="OrthoDB" id="498204at2759"/>
<keyword evidence="11" id="KW-0732">Signal</keyword>
<evidence type="ECO:0000256" key="9">
    <source>
        <dbReference type="ARBA" id="ARBA00023224"/>
    </source>
</evidence>
<dbReference type="Gene3D" id="3.30.70.1400">
    <property type="entry name" value="Aminomethyltransferase beta-barrel domains"/>
    <property type="match status" value="1"/>
</dbReference>
<protein>
    <recommendedName>
        <fullName evidence="16">Sarcosine dehydrogenase, mitochondrial</fullName>
    </recommendedName>
</protein>
<evidence type="ECO:0000256" key="2">
    <source>
        <dbReference type="ARBA" id="ARBA00008609"/>
    </source>
</evidence>
<feature type="chain" id="PRO_5035805087" description="Sarcosine dehydrogenase, mitochondrial" evidence="11">
    <location>
        <begin position="29"/>
        <end position="1405"/>
    </location>
</feature>
<keyword evidence="4 10" id="KW-1133">Transmembrane helix</keyword>
<feature type="transmembrane region" description="Helical" evidence="10">
    <location>
        <begin position="332"/>
        <end position="355"/>
    </location>
</feature>
<dbReference type="Gene3D" id="3.30.1360.120">
    <property type="entry name" value="Probable tRNA modification gtpase trme, domain 1"/>
    <property type="match status" value="1"/>
</dbReference>
<dbReference type="SUPFAM" id="SSF54373">
    <property type="entry name" value="FAD-linked reductases, C-terminal domain"/>
    <property type="match status" value="1"/>
</dbReference>
<dbReference type="Gene3D" id="4.10.1240.10">
    <property type="entry name" value="GPCR, family 2, extracellular hormone receptor domain"/>
    <property type="match status" value="1"/>
</dbReference>
<feature type="domain" description="G-protein coupled receptors family 2 profile 1" evidence="12">
    <location>
        <begin position="124"/>
        <end position="206"/>
    </location>
</feature>
<feature type="transmembrane region" description="Helical" evidence="10">
    <location>
        <begin position="416"/>
        <end position="433"/>
    </location>
</feature>
<feature type="domain" description="G-protein coupled receptors family 2 profile 2" evidence="13">
    <location>
        <begin position="211"/>
        <end position="469"/>
    </location>
</feature>
<keyword evidence="5" id="KW-0297">G-protein coupled receptor</keyword>
<dbReference type="FunFam" id="3.30.70.1400:FF:000004">
    <property type="entry name" value="Sarcosine dehydrogenase, mitochondrial"/>
    <property type="match status" value="1"/>
</dbReference>
<dbReference type="Pfam" id="PF01571">
    <property type="entry name" value="GCV_T"/>
    <property type="match status" value="1"/>
</dbReference>
<evidence type="ECO:0000259" key="13">
    <source>
        <dbReference type="PROSITE" id="PS50261"/>
    </source>
</evidence>
<dbReference type="InterPro" id="IPR013977">
    <property type="entry name" value="GcvT_C"/>
</dbReference>
<reference evidence="14 15" key="1">
    <citation type="submission" date="2020-04" db="EMBL/GenBank/DDBJ databases">
        <authorList>
            <person name="Alioto T."/>
            <person name="Alioto T."/>
            <person name="Gomez Garrido J."/>
        </authorList>
    </citation>
    <scope>NUCLEOTIDE SEQUENCE [LARGE SCALE GENOMIC DNA]</scope>
</reference>
<name>A0A8S1BR61_9INSE</name>
<keyword evidence="6 10" id="KW-0472">Membrane</keyword>
<gene>
    <name evidence="14" type="ORF">CLODIP_2_CD01678</name>
</gene>
<dbReference type="PANTHER" id="PTHR43757:SF11">
    <property type="entry name" value="SARCOSINE DEHYDROGENASE"/>
    <property type="match status" value="1"/>
</dbReference>
<dbReference type="InterPro" id="IPR036445">
    <property type="entry name" value="GPCR_2_extracell_dom_sf"/>
</dbReference>
<accession>A0A8S1BR61</accession>
<dbReference type="InterPro" id="IPR000832">
    <property type="entry name" value="GPCR_2_secretin-like"/>
</dbReference>
<keyword evidence="7" id="KW-0675">Receptor</keyword>
<dbReference type="Gene3D" id="1.20.1070.10">
    <property type="entry name" value="Rhodopsin 7-helix transmembrane proteins"/>
    <property type="match status" value="1"/>
</dbReference>
<evidence type="ECO:0000256" key="3">
    <source>
        <dbReference type="ARBA" id="ARBA00022692"/>
    </source>
</evidence>
<dbReference type="InterPro" id="IPR006076">
    <property type="entry name" value="FAD-dep_OxRdtase"/>
</dbReference>
<comment type="caution">
    <text evidence="14">The sequence shown here is derived from an EMBL/GenBank/DDBJ whole genome shotgun (WGS) entry which is preliminary data.</text>
</comment>
<feature type="signal peptide" evidence="11">
    <location>
        <begin position="1"/>
        <end position="28"/>
    </location>
</feature>
<dbReference type="InterPro" id="IPR028896">
    <property type="entry name" value="GcvT/YgfZ/DmdA"/>
</dbReference>
<keyword evidence="3 10" id="KW-0812">Transmembrane</keyword>
<evidence type="ECO:0000256" key="1">
    <source>
        <dbReference type="ARBA" id="ARBA00004141"/>
    </source>
</evidence>
<dbReference type="SUPFAM" id="SSF101790">
    <property type="entry name" value="Aminomethyltransferase beta-barrel domain"/>
    <property type="match status" value="1"/>
</dbReference>
<dbReference type="Pfam" id="PF16350">
    <property type="entry name" value="FAO_M"/>
    <property type="match status" value="1"/>
</dbReference>
<dbReference type="InterPro" id="IPR001879">
    <property type="entry name" value="GPCR_2_extracellular_dom"/>
</dbReference>
<evidence type="ECO:0000256" key="7">
    <source>
        <dbReference type="ARBA" id="ARBA00023170"/>
    </source>
</evidence>
<dbReference type="PANTHER" id="PTHR43757">
    <property type="entry name" value="AMINOMETHYLTRANSFERASE"/>
    <property type="match status" value="1"/>
</dbReference>
<keyword evidence="15" id="KW-1185">Reference proteome</keyword>
<dbReference type="PROSITE" id="PS50227">
    <property type="entry name" value="G_PROTEIN_RECEP_F2_3"/>
    <property type="match status" value="1"/>
</dbReference>
<comment type="similarity">
    <text evidence="2">Belongs to the GcvT family.</text>
</comment>
<organism evidence="14 15">
    <name type="scientific">Cloeon dipterum</name>
    <dbReference type="NCBI Taxonomy" id="197152"/>
    <lineage>
        <taxon>Eukaryota</taxon>
        <taxon>Metazoa</taxon>
        <taxon>Ecdysozoa</taxon>
        <taxon>Arthropoda</taxon>
        <taxon>Hexapoda</taxon>
        <taxon>Insecta</taxon>
        <taxon>Pterygota</taxon>
        <taxon>Palaeoptera</taxon>
        <taxon>Ephemeroptera</taxon>
        <taxon>Pisciforma</taxon>
        <taxon>Baetidae</taxon>
        <taxon>Cloeon</taxon>
    </lineage>
</organism>
<dbReference type="EMBL" id="CADEPI010000007">
    <property type="protein sequence ID" value="CAB3361966.1"/>
    <property type="molecule type" value="Genomic_DNA"/>
</dbReference>
<dbReference type="InterPro" id="IPR029043">
    <property type="entry name" value="GcvT/YgfZ_C"/>
</dbReference>
<dbReference type="InterPro" id="IPR032503">
    <property type="entry name" value="FAO_M"/>
</dbReference>
<dbReference type="Gene3D" id="2.40.30.110">
    <property type="entry name" value="Aminomethyltransferase beta-barrel domains"/>
    <property type="match status" value="1"/>
</dbReference>
<proteinExistence type="inferred from homology"/>
<comment type="subcellular location">
    <subcellularLocation>
        <location evidence="1">Membrane</location>
        <topology evidence="1">Multi-pass membrane protein</topology>
    </subcellularLocation>
</comment>
<evidence type="ECO:0000256" key="4">
    <source>
        <dbReference type="ARBA" id="ARBA00022989"/>
    </source>
</evidence>
<dbReference type="GO" id="GO:0004930">
    <property type="term" value="F:G protein-coupled receptor activity"/>
    <property type="evidence" value="ECO:0007669"/>
    <property type="project" value="UniProtKB-KW"/>
</dbReference>
<evidence type="ECO:0000256" key="8">
    <source>
        <dbReference type="ARBA" id="ARBA00023180"/>
    </source>
</evidence>
<evidence type="ECO:0000256" key="11">
    <source>
        <dbReference type="SAM" id="SignalP"/>
    </source>
</evidence>
<dbReference type="SUPFAM" id="SSF111418">
    <property type="entry name" value="Hormone receptor domain"/>
    <property type="match status" value="1"/>
</dbReference>
<dbReference type="SUPFAM" id="SSF103025">
    <property type="entry name" value="Folate-binding domain"/>
    <property type="match status" value="1"/>
</dbReference>
<dbReference type="GO" id="GO:0005739">
    <property type="term" value="C:mitochondrion"/>
    <property type="evidence" value="ECO:0007669"/>
    <property type="project" value="TreeGrafter"/>
</dbReference>
<dbReference type="FunFam" id="3.50.50.60:FF:000769">
    <property type="entry name" value="Sarcosine dehydrogenase"/>
    <property type="match status" value="1"/>
</dbReference>
<evidence type="ECO:0000256" key="5">
    <source>
        <dbReference type="ARBA" id="ARBA00023040"/>
    </source>
</evidence>
<dbReference type="Gene3D" id="3.30.9.10">
    <property type="entry name" value="D-Amino Acid Oxidase, subunit A, domain 2"/>
    <property type="match status" value="1"/>
</dbReference>
<dbReference type="InterPro" id="IPR017983">
    <property type="entry name" value="GPCR_2_secretin-like_CS"/>
</dbReference>
<dbReference type="InterPro" id="IPR017981">
    <property type="entry name" value="GPCR_2-like_7TM"/>
</dbReference>
<dbReference type="PROSITE" id="PS50261">
    <property type="entry name" value="G_PROTEIN_RECEP_F2_4"/>
    <property type="match status" value="1"/>
</dbReference>
<feature type="transmembrane region" description="Helical" evidence="10">
    <location>
        <begin position="375"/>
        <end position="396"/>
    </location>
</feature>
<feature type="transmembrane region" description="Helical" evidence="10">
    <location>
        <begin position="214"/>
        <end position="236"/>
    </location>
</feature>
<dbReference type="GO" id="GO:0007166">
    <property type="term" value="P:cell surface receptor signaling pathway"/>
    <property type="evidence" value="ECO:0007669"/>
    <property type="project" value="InterPro"/>
</dbReference>
<evidence type="ECO:0000259" key="12">
    <source>
        <dbReference type="PROSITE" id="PS50227"/>
    </source>
</evidence>
<keyword evidence="8" id="KW-0325">Glycoprotein</keyword>
<dbReference type="SMART" id="SM00008">
    <property type="entry name" value="HormR"/>
    <property type="match status" value="1"/>
</dbReference>
<evidence type="ECO:0008006" key="16">
    <source>
        <dbReference type="Google" id="ProtNLM"/>
    </source>
</evidence>
<dbReference type="Proteomes" id="UP000494165">
    <property type="component" value="Unassembled WGS sequence"/>
</dbReference>
<dbReference type="GO" id="GO:0016020">
    <property type="term" value="C:membrane"/>
    <property type="evidence" value="ECO:0007669"/>
    <property type="project" value="UniProtKB-SubCell"/>
</dbReference>